<feature type="compositionally biased region" description="Basic and acidic residues" evidence="1">
    <location>
        <begin position="241"/>
        <end position="255"/>
    </location>
</feature>
<dbReference type="InterPro" id="IPR016047">
    <property type="entry name" value="M23ase_b-sheet_dom"/>
</dbReference>
<feature type="compositionally biased region" description="Low complexity" evidence="1">
    <location>
        <begin position="226"/>
        <end position="240"/>
    </location>
</feature>
<comment type="caution">
    <text evidence="3">The sequence shown here is derived from an EMBL/GenBank/DDBJ whole genome shotgun (WGS) entry which is preliminary data.</text>
</comment>
<dbReference type="CDD" id="cd12797">
    <property type="entry name" value="M23_peptidase"/>
    <property type="match status" value="1"/>
</dbReference>
<proteinExistence type="predicted"/>
<sequence length="475" mass="49138">MASNEPAAYEPAAYEPVGYEAVEYEPVAYEPAAYGSAGYESAGDESATYESAAYESAAYESAAYDPPLVPAYAPPYEPEPEPRRPELRYASDSAYDPDSPYSSASHRPSVYNAFGTGRGRHRVVKPRGGTMARSGAVLGVGVIAAVGAGGMAHAQERPATSISMPDLAQLPGVGSFFAGSAAGSVDSAAAEFAGEEGASAAVEMAESAAAAGEVLRARILEQADHQQGVGEAEAQAAQVKRAAETQKKEAERKAAEAAARSAEADKERADAPEAPEARAAAPEQQQTAKQQAPRQQTARQAPKQQAPKQQTSKQQQAPKKQRSAQAPAQSRAQAPAPAARHSASGGFKLPLASYTLTAGFGQAGNMWSANHTGEDFAAPTGTPVRAVGGGKVVQAGWAGAYGYRIVLRLDDGTELWFCHLSSMVVTSGKVAPGQVIGRVGATGNVTGPHLHLEVRPGGGAPIDPLGWLRGRGLHP</sequence>
<reference evidence="3" key="1">
    <citation type="submission" date="2022-06" db="EMBL/GenBank/DDBJ databases">
        <title>WGS of actinobacteria.</title>
        <authorList>
            <person name="Thawai C."/>
        </authorList>
    </citation>
    <scope>NUCLEOTIDE SEQUENCE</scope>
    <source>
        <strain evidence="3">AA8</strain>
    </source>
</reference>
<keyword evidence="4" id="KW-1185">Reference proteome</keyword>
<accession>A0A9X2LSE9</accession>
<evidence type="ECO:0000259" key="2">
    <source>
        <dbReference type="Pfam" id="PF01551"/>
    </source>
</evidence>
<evidence type="ECO:0000313" key="4">
    <source>
        <dbReference type="Proteomes" id="UP001142374"/>
    </source>
</evidence>
<evidence type="ECO:0000313" key="3">
    <source>
        <dbReference type="EMBL" id="MCQ8774830.1"/>
    </source>
</evidence>
<gene>
    <name evidence="3" type="ORF">NQU55_34480</name>
</gene>
<feature type="region of interest" description="Disordered" evidence="1">
    <location>
        <begin position="69"/>
        <end position="112"/>
    </location>
</feature>
<dbReference type="SUPFAM" id="SSF51261">
    <property type="entry name" value="Duplicated hybrid motif"/>
    <property type="match status" value="1"/>
</dbReference>
<dbReference type="EMBL" id="JANIID010000056">
    <property type="protein sequence ID" value="MCQ8774830.1"/>
    <property type="molecule type" value="Genomic_DNA"/>
</dbReference>
<dbReference type="InterPro" id="IPR050570">
    <property type="entry name" value="Cell_wall_metabolism_enzyme"/>
</dbReference>
<dbReference type="Pfam" id="PF01551">
    <property type="entry name" value="Peptidase_M23"/>
    <property type="match status" value="1"/>
</dbReference>
<dbReference type="Gene3D" id="2.70.70.10">
    <property type="entry name" value="Glucose Permease (Domain IIA)"/>
    <property type="match status" value="1"/>
</dbReference>
<feature type="domain" description="M23ase beta-sheet core" evidence="2">
    <location>
        <begin position="370"/>
        <end position="464"/>
    </location>
</feature>
<dbReference type="PANTHER" id="PTHR21666">
    <property type="entry name" value="PEPTIDASE-RELATED"/>
    <property type="match status" value="1"/>
</dbReference>
<dbReference type="GO" id="GO:0004222">
    <property type="term" value="F:metalloendopeptidase activity"/>
    <property type="evidence" value="ECO:0007669"/>
    <property type="project" value="TreeGrafter"/>
</dbReference>
<evidence type="ECO:0000256" key="1">
    <source>
        <dbReference type="SAM" id="MobiDB-lite"/>
    </source>
</evidence>
<name>A0A9X2LSE9_9ACTN</name>
<dbReference type="PANTHER" id="PTHR21666:SF270">
    <property type="entry name" value="MUREIN HYDROLASE ACTIVATOR ENVC"/>
    <property type="match status" value="1"/>
</dbReference>
<dbReference type="InterPro" id="IPR011055">
    <property type="entry name" value="Dup_hybrid_motif"/>
</dbReference>
<feature type="compositionally biased region" description="Low complexity" evidence="1">
    <location>
        <begin position="90"/>
        <end position="105"/>
    </location>
</feature>
<feature type="compositionally biased region" description="Low complexity" evidence="1">
    <location>
        <begin position="272"/>
        <end position="340"/>
    </location>
</feature>
<feature type="compositionally biased region" description="Basic and acidic residues" evidence="1">
    <location>
        <begin position="262"/>
        <end position="271"/>
    </location>
</feature>
<dbReference type="AlphaFoldDB" id="A0A9X2LSE9"/>
<protein>
    <submittedName>
        <fullName evidence="3">Peptidoglycan DD-metalloendopeptidase family protein</fullName>
    </submittedName>
</protein>
<feature type="region of interest" description="Disordered" evidence="1">
    <location>
        <begin position="226"/>
        <end position="344"/>
    </location>
</feature>
<dbReference type="Proteomes" id="UP001142374">
    <property type="component" value="Unassembled WGS sequence"/>
</dbReference>
<organism evidence="3 4">
    <name type="scientific">Streptomyces telluris</name>
    <dbReference type="NCBI Taxonomy" id="2720021"/>
    <lineage>
        <taxon>Bacteria</taxon>
        <taxon>Bacillati</taxon>
        <taxon>Actinomycetota</taxon>
        <taxon>Actinomycetes</taxon>
        <taxon>Kitasatosporales</taxon>
        <taxon>Streptomycetaceae</taxon>
        <taxon>Streptomyces</taxon>
    </lineage>
</organism>
<feature type="compositionally biased region" description="Basic and acidic residues" evidence="1">
    <location>
        <begin position="80"/>
        <end position="89"/>
    </location>
</feature>